<dbReference type="AlphaFoldDB" id="A0A5C8V2Z8"/>
<dbReference type="Pfam" id="PF11751">
    <property type="entry name" value="PorP_SprF"/>
    <property type="match status" value="1"/>
</dbReference>
<dbReference type="RefSeq" id="WP_147744203.1">
    <property type="nucleotide sequence ID" value="NZ_VRUR01000002.1"/>
</dbReference>
<dbReference type="EMBL" id="VRUR01000002">
    <property type="protein sequence ID" value="TXN35472.1"/>
    <property type="molecule type" value="Genomic_DNA"/>
</dbReference>
<dbReference type="NCBIfam" id="TIGR03519">
    <property type="entry name" value="T9SS_PorP_fam"/>
    <property type="match status" value="1"/>
</dbReference>
<proteinExistence type="predicted"/>
<dbReference type="Proteomes" id="UP000321456">
    <property type="component" value="Unassembled WGS sequence"/>
</dbReference>
<comment type="caution">
    <text evidence="2">The sequence shown here is derived from an EMBL/GenBank/DDBJ whole genome shotgun (WGS) entry which is preliminary data.</text>
</comment>
<evidence type="ECO:0000313" key="3">
    <source>
        <dbReference type="Proteomes" id="UP000321456"/>
    </source>
</evidence>
<dbReference type="InterPro" id="IPR019861">
    <property type="entry name" value="PorP/SprF_Bacteroidetes"/>
</dbReference>
<sequence length="507" mass="57748">MLRLLIYFSFVFTTSVIWTQERTIPADFRQHTLTQFNANLLNATHGLDWNNPNSFSIWTRWQWQTIDGDPTTLFANYSHKINQKSAIGIGFLQHNTGVYLNTGGNINYVYAIPLEDNIKLIFGANVFGFQEILADDRFVPDPDIDLPELESTNAFIVQFSPSARLQVNHFSLGITVENALDFNLSGNDGASTADRRVFTGTLSNDFLIGPFLGDADSFLRPVVYVRSIPDQDTQFGINGLFSTSKFWVQGGYNSFYGVSGGLGATISKQLSIGGLIEFGIDDILQDEKSTLELIASYHFGKMDSRKKVVGFDVERDDGLALERINEEMEKQRQKEIAAQKELDERESQEKAIVEALRLEENKKAEEEKQKALIIEQQRKKDSITQAKIKALKQEKAQKKLDSIAKLREQKVEVKANEKYEEVASAAGLEPGFYLIANVFGTKRYFESFMLTLKKKGLNPKSFYRSQNKFNYVYLERYDTMSEARKARDSKLFGNYPDKTWIFRVRGK</sequence>
<organism evidence="2 3">
    <name type="scientific">Flagellimonas hymeniacidonis</name>
    <dbReference type="NCBI Taxonomy" id="2603628"/>
    <lineage>
        <taxon>Bacteria</taxon>
        <taxon>Pseudomonadati</taxon>
        <taxon>Bacteroidota</taxon>
        <taxon>Flavobacteriia</taxon>
        <taxon>Flavobacteriales</taxon>
        <taxon>Flavobacteriaceae</taxon>
        <taxon>Flagellimonas</taxon>
    </lineage>
</organism>
<keyword evidence="1" id="KW-0175">Coiled coil</keyword>
<evidence type="ECO:0000256" key="1">
    <source>
        <dbReference type="SAM" id="Coils"/>
    </source>
</evidence>
<name>A0A5C8V2Z8_9FLAO</name>
<evidence type="ECO:0000313" key="2">
    <source>
        <dbReference type="EMBL" id="TXN35472.1"/>
    </source>
</evidence>
<reference evidence="2 3" key="1">
    <citation type="submission" date="2019-08" db="EMBL/GenBank/DDBJ databases">
        <title>Professor.</title>
        <authorList>
            <person name="Park J.S."/>
        </authorList>
    </citation>
    <scope>NUCLEOTIDE SEQUENCE [LARGE SCALE GENOMIC DNA]</scope>
    <source>
        <strain evidence="2 3">176CP5-101</strain>
    </source>
</reference>
<keyword evidence="3" id="KW-1185">Reference proteome</keyword>
<gene>
    <name evidence="2" type="ORF">FVB32_12880</name>
</gene>
<protein>
    <submittedName>
        <fullName evidence="2">Type IX secretion system membrane protein PorP/SprF</fullName>
    </submittedName>
</protein>
<feature type="coiled-coil region" evidence="1">
    <location>
        <begin position="321"/>
        <end position="416"/>
    </location>
</feature>
<accession>A0A5C8V2Z8</accession>